<gene>
    <name evidence="6" type="ORF">AKAME5_000655600</name>
</gene>
<dbReference type="GO" id="GO:0005615">
    <property type="term" value="C:extracellular space"/>
    <property type="evidence" value="ECO:0007669"/>
    <property type="project" value="UniProtKB-UniRule"/>
</dbReference>
<keyword evidence="3" id="KW-1015">Disulfide bond</keyword>
<keyword evidence="4" id="KW-0145">Chemotaxis</keyword>
<dbReference type="GO" id="GO:0006955">
    <property type="term" value="P:immune response"/>
    <property type="evidence" value="ECO:0007669"/>
    <property type="project" value="InterPro"/>
</dbReference>
<proteinExistence type="inferred from homology"/>
<evidence type="ECO:0000313" key="7">
    <source>
        <dbReference type="Proteomes" id="UP001279410"/>
    </source>
</evidence>
<keyword evidence="7" id="KW-1185">Reference proteome</keyword>
<sequence length="119" mass="12817">MNTAIQCIVLLACVVVCISQPIINCRCLKTTQSVNPSLIADVEVINPSPYCDKKQVIVRLKDTRERCLDPNGKLARALVEYKQKQTQKMNTTVPKTTLVATSVSATASATAPATIAPTS</sequence>
<dbReference type="SUPFAM" id="SSF54117">
    <property type="entry name" value="Interleukin 8-like chemokines"/>
    <property type="match status" value="1"/>
</dbReference>
<dbReference type="InterPro" id="IPR036048">
    <property type="entry name" value="Interleukin_8-like_sf"/>
</dbReference>
<keyword evidence="4" id="KW-0964">Secreted</keyword>
<feature type="chain" id="PRO_5041775001" description="C-X-C motif chemokine" evidence="4">
    <location>
        <begin position="20"/>
        <end position="119"/>
    </location>
</feature>
<dbReference type="SMART" id="SM00199">
    <property type="entry name" value="SCY"/>
    <property type="match status" value="1"/>
</dbReference>
<dbReference type="InterPro" id="IPR001811">
    <property type="entry name" value="Chemokine_IL8-like_dom"/>
</dbReference>
<protein>
    <recommendedName>
        <fullName evidence="4">C-X-C motif chemokine</fullName>
    </recommendedName>
</protein>
<dbReference type="Gene3D" id="2.40.50.40">
    <property type="match status" value="1"/>
</dbReference>
<evidence type="ECO:0000259" key="5">
    <source>
        <dbReference type="SMART" id="SM00199"/>
    </source>
</evidence>
<dbReference type="PRINTS" id="PR00436">
    <property type="entry name" value="INTERLEUKIN8"/>
</dbReference>
<feature type="domain" description="Chemokine interleukin-8-like" evidence="5">
    <location>
        <begin position="22"/>
        <end position="82"/>
    </location>
</feature>
<dbReference type="InterPro" id="IPR033899">
    <property type="entry name" value="CXC_Chemokine_domain"/>
</dbReference>
<dbReference type="GO" id="GO:0008009">
    <property type="term" value="F:chemokine activity"/>
    <property type="evidence" value="ECO:0007669"/>
    <property type="project" value="InterPro"/>
</dbReference>
<evidence type="ECO:0000256" key="3">
    <source>
        <dbReference type="ARBA" id="ARBA00023157"/>
    </source>
</evidence>
<dbReference type="PRINTS" id="PR00437">
    <property type="entry name" value="SMALLCYTKCXC"/>
</dbReference>
<evidence type="ECO:0000313" key="6">
    <source>
        <dbReference type="EMBL" id="GLD53863.1"/>
    </source>
</evidence>
<dbReference type="Pfam" id="PF00048">
    <property type="entry name" value="IL8"/>
    <property type="match status" value="1"/>
</dbReference>
<comment type="subcellular location">
    <subcellularLocation>
        <location evidence="4">Secreted</location>
    </subcellularLocation>
</comment>
<dbReference type="PROSITE" id="PS00471">
    <property type="entry name" value="SMALL_CYTOKINES_CXC"/>
    <property type="match status" value="1"/>
</dbReference>
<comment type="caution">
    <text evidence="6">The sequence shown here is derived from an EMBL/GenBank/DDBJ whole genome shotgun (WGS) entry which is preliminary data.</text>
</comment>
<dbReference type="CDD" id="cd00273">
    <property type="entry name" value="Chemokine_CXC"/>
    <property type="match status" value="1"/>
</dbReference>
<dbReference type="InterPro" id="IPR018048">
    <property type="entry name" value="Chemokine_CXC_CS"/>
</dbReference>
<accession>A0AAD3MG56</accession>
<feature type="signal peptide" evidence="4">
    <location>
        <begin position="1"/>
        <end position="19"/>
    </location>
</feature>
<evidence type="ECO:0000256" key="4">
    <source>
        <dbReference type="RuleBase" id="RU361149"/>
    </source>
</evidence>
<reference evidence="6" key="1">
    <citation type="submission" date="2022-08" db="EMBL/GenBank/DDBJ databases">
        <title>Genome sequencing of akame (Lates japonicus).</title>
        <authorList>
            <person name="Hashiguchi Y."/>
            <person name="Takahashi H."/>
        </authorList>
    </citation>
    <scope>NUCLEOTIDE SEQUENCE</scope>
    <source>
        <strain evidence="6">Kochi</strain>
    </source>
</reference>
<keyword evidence="2 4" id="KW-0202">Cytokine</keyword>
<dbReference type="EMBL" id="BRZM01000018">
    <property type="protein sequence ID" value="GLD53863.1"/>
    <property type="molecule type" value="Genomic_DNA"/>
</dbReference>
<keyword evidence="4" id="KW-0732">Signal</keyword>
<comment type="similarity">
    <text evidence="1 4">Belongs to the intercrine alpha (chemokine CxC) family.</text>
</comment>
<evidence type="ECO:0000256" key="1">
    <source>
        <dbReference type="ARBA" id="ARBA00010665"/>
    </source>
</evidence>
<dbReference type="Proteomes" id="UP001279410">
    <property type="component" value="Unassembled WGS sequence"/>
</dbReference>
<dbReference type="InterPro" id="IPR001089">
    <property type="entry name" value="Chemokine_CXC"/>
</dbReference>
<dbReference type="AlphaFoldDB" id="A0AAD3MG56"/>
<organism evidence="6 7">
    <name type="scientific">Lates japonicus</name>
    <name type="common">Japanese lates</name>
    <dbReference type="NCBI Taxonomy" id="270547"/>
    <lineage>
        <taxon>Eukaryota</taxon>
        <taxon>Metazoa</taxon>
        <taxon>Chordata</taxon>
        <taxon>Craniata</taxon>
        <taxon>Vertebrata</taxon>
        <taxon>Euteleostomi</taxon>
        <taxon>Actinopterygii</taxon>
        <taxon>Neopterygii</taxon>
        <taxon>Teleostei</taxon>
        <taxon>Neoteleostei</taxon>
        <taxon>Acanthomorphata</taxon>
        <taxon>Carangaria</taxon>
        <taxon>Carangaria incertae sedis</taxon>
        <taxon>Centropomidae</taxon>
        <taxon>Lates</taxon>
    </lineage>
</organism>
<name>A0AAD3MG56_LATJO</name>
<evidence type="ECO:0000256" key="2">
    <source>
        <dbReference type="ARBA" id="ARBA00022514"/>
    </source>
</evidence>
<dbReference type="GO" id="GO:0006952">
    <property type="term" value="P:defense response"/>
    <property type="evidence" value="ECO:0007669"/>
    <property type="project" value="InterPro"/>
</dbReference>